<dbReference type="FunFam" id="3.40.630.40:FF:000005">
    <property type="entry name" value="N-acetylmuramoyl-L-alanine amidase (AmiA)"/>
    <property type="match status" value="1"/>
</dbReference>
<evidence type="ECO:0000256" key="3">
    <source>
        <dbReference type="ARBA" id="ARBA00022801"/>
    </source>
</evidence>
<feature type="domain" description="MurNAc-LAA" evidence="5">
    <location>
        <begin position="295"/>
        <end position="451"/>
    </location>
</feature>
<evidence type="ECO:0000256" key="2">
    <source>
        <dbReference type="ARBA" id="ARBA00011901"/>
    </source>
</evidence>
<dbReference type="InterPro" id="IPR050695">
    <property type="entry name" value="N-acetylmuramoyl_amidase_3"/>
</dbReference>
<dbReference type="CDD" id="cd02696">
    <property type="entry name" value="MurNAc-LAA"/>
    <property type="match status" value="1"/>
</dbReference>
<evidence type="ECO:0000313" key="7">
    <source>
        <dbReference type="Proteomes" id="UP000503264"/>
    </source>
</evidence>
<reference evidence="6 7" key="1">
    <citation type="submission" date="2016-07" db="EMBL/GenBank/DDBJ databases">
        <title>Comparative genomics of the Campylobacter concisus group.</title>
        <authorList>
            <person name="Miller W.G."/>
            <person name="Yee E."/>
            <person name="Chapman M.H."/>
            <person name="Huynh S."/>
            <person name="Bono J.L."/>
            <person name="On S.L.W."/>
            <person name="StLeger J."/>
            <person name="Foster G."/>
            <person name="Parker C.T."/>
        </authorList>
    </citation>
    <scope>NUCLEOTIDE SEQUENCE [LARGE SCALE GENOMIC DNA]</scope>
    <source>
        <strain evidence="6 7">CCUG 21559</strain>
    </source>
</reference>
<evidence type="ECO:0000313" key="6">
    <source>
        <dbReference type="EMBL" id="QCD45527.1"/>
    </source>
</evidence>
<gene>
    <name evidence="6" type="primary">amiA</name>
    <name evidence="6" type="ORF">CMUC_1780</name>
</gene>
<feature type="chain" id="PRO_5026283337" description="N-acetylmuramoyl-L-alanine amidase" evidence="4">
    <location>
        <begin position="17"/>
        <end position="458"/>
    </location>
</feature>
<dbReference type="Gene3D" id="2.60.40.3500">
    <property type="match status" value="1"/>
</dbReference>
<dbReference type="InterPro" id="IPR002508">
    <property type="entry name" value="MurNAc-LAA_cat"/>
</dbReference>
<dbReference type="GO" id="GO:0030288">
    <property type="term" value="C:outer membrane-bounded periplasmic space"/>
    <property type="evidence" value="ECO:0007669"/>
    <property type="project" value="TreeGrafter"/>
</dbReference>
<organism evidence="6 7">
    <name type="scientific">Campylobacter mucosalis CCUG 21559</name>
    <dbReference type="NCBI Taxonomy" id="1032067"/>
    <lineage>
        <taxon>Bacteria</taxon>
        <taxon>Pseudomonadati</taxon>
        <taxon>Campylobacterota</taxon>
        <taxon>Epsilonproteobacteria</taxon>
        <taxon>Campylobacterales</taxon>
        <taxon>Campylobacteraceae</taxon>
        <taxon>Campylobacter</taxon>
    </lineage>
</organism>
<feature type="signal peptide" evidence="4">
    <location>
        <begin position="1"/>
        <end position="16"/>
    </location>
</feature>
<dbReference type="SUPFAM" id="SSF53187">
    <property type="entry name" value="Zn-dependent exopeptidases"/>
    <property type="match status" value="1"/>
</dbReference>
<keyword evidence="4" id="KW-0732">Signal</keyword>
<dbReference type="GO" id="GO:0008745">
    <property type="term" value="F:N-acetylmuramoyl-L-alanine amidase activity"/>
    <property type="evidence" value="ECO:0007669"/>
    <property type="project" value="UniProtKB-EC"/>
</dbReference>
<name>A0A6G5QIW9_9BACT</name>
<dbReference type="Proteomes" id="UP000503264">
    <property type="component" value="Chromosome"/>
</dbReference>
<keyword evidence="3 6" id="KW-0378">Hydrolase</keyword>
<evidence type="ECO:0000256" key="4">
    <source>
        <dbReference type="SAM" id="SignalP"/>
    </source>
</evidence>
<dbReference type="PANTHER" id="PTHR30404:SF0">
    <property type="entry name" value="N-ACETYLMURAMOYL-L-ALANINE AMIDASE AMIC"/>
    <property type="match status" value="1"/>
</dbReference>
<comment type="catalytic activity">
    <reaction evidence="1">
        <text>Hydrolyzes the link between N-acetylmuramoyl residues and L-amino acid residues in certain cell-wall glycopeptides.</text>
        <dbReference type="EC" id="3.5.1.28"/>
    </reaction>
</comment>
<dbReference type="PANTHER" id="PTHR30404">
    <property type="entry name" value="N-ACETYLMURAMOYL-L-ALANINE AMIDASE"/>
    <property type="match status" value="1"/>
</dbReference>
<dbReference type="SMART" id="SM00646">
    <property type="entry name" value="Ami_3"/>
    <property type="match status" value="1"/>
</dbReference>
<dbReference type="AlphaFoldDB" id="A0A6G5QIW9"/>
<evidence type="ECO:0000259" key="5">
    <source>
        <dbReference type="SMART" id="SM00646"/>
    </source>
</evidence>
<dbReference type="Gene3D" id="3.40.630.40">
    <property type="entry name" value="Zn-dependent exopeptidases"/>
    <property type="match status" value="1"/>
</dbReference>
<dbReference type="Pfam" id="PF01520">
    <property type="entry name" value="Amidase_3"/>
    <property type="match status" value="1"/>
</dbReference>
<dbReference type="EC" id="3.5.1.28" evidence="2"/>
<keyword evidence="7" id="KW-1185">Reference proteome</keyword>
<dbReference type="EMBL" id="CP012542">
    <property type="protein sequence ID" value="QCD45527.1"/>
    <property type="molecule type" value="Genomic_DNA"/>
</dbReference>
<proteinExistence type="predicted"/>
<accession>A0A6G5QIW9</accession>
<sequence length="458" mass="51699">MTRIFALLLFAISLFANPVIQKFDNTFANASQAVKSKLHNELKKLYATSIIKNDTSLQTQVLTRLAKSAKELGLNYVGYENDLKNLNKNSPQKEKTQQQNSTRYILSATKTQNSLTLKLSTPAQASDIKIHSLNQNGTYKNFIDIKGVLNGKSLTYNDFLADQIRIYQFDKQTTRVMFVSKKQGNLDAKISDNFLILSFKNFINKESVSQGVKKEQKQPKESPKFTTTYKKIEQKTIVIDPGHGGTDPGAINGKYQEKVAVLEISKKLGNELKKRGHKIYYTRSDDKFINLRARTKYANDKFADLFISVHANAAPNKEKAKSMQGVETFFLSPARSERSKNAAALENKSDIEEMNYFSQQTFLNFLNREKIIASNKLAIDIQRNVLSNIKKKYTSVSDGGVREAPFWVLVGALMPAILVEIGYITHPVEGPRLFESTYQDAMAKGIADGIEQYLKNNR</sequence>
<protein>
    <recommendedName>
        <fullName evidence="2">N-acetylmuramoyl-L-alanine amidase</fullName>
        <ecNumber evidence="2">3.5.1.28</ecNumber>
    </recommendedName>
</protein>
<dbReference type="GO" id="GO:0009253">
    <property type="term" value="P:peptidoglycan catabolic process"/>
    <property type="evidence" value="ECO:0007669"/>
    <property type="project" value="InterPro"/>
</dbReference>
<evidence type="ECO:0000256" key="1">
    <source>
        <dbReference type="ARBA" id="ARBA00001561"/>
    </source>
</evidence>